<reference evidence="6" key="1">
    <citation type="submission" date="2016-08" db="EMBL/GenBank/DDBJ databases">
        <authorList>
            <person name="Varghese N."/>
            <person name="Submissions Spin"/>
        </authorList>
    </citation>
    <scope>NUCLEOTIDE SEQUENCE [LARGE SCALE GENOMIC DNA]</scope>
    <source>
        <strain evidence="6">CCBAU 57015</strain>
    </source>
</reference>
<dbReference type="NCBIfam" id="NF033788">
    <property type="entry name" value="HTH_metalloreg"/>
    <property type="match status" value="1"/>
</dbReference>
<evidence type="ECO:0000313" key="5">
    <source>
        <dbReference type="EMBL" id="SCB24211.1"/>
    </source>
</evidence>
<dbReference type="PANTHER" id="PTHR43132">
    <property type="entry name" value="ARSENICAL RESISTANCE OPERON REPRESSOR ARSR-RELATED"/>
    <property type="match status" value="1"/>
</dbReference>
<keyword evidence="6" id="KW-1185">Reference proteome</keyword>
<dbReference type="OrthoDB" id="194599at2"/>
<dbReference type="Pfam" id="PF01022">
    <property type="entry name" value="HTH_5"/>
    <property type="match status" value="1"/>
</dbReference>
<accession>A0A1C3V966</accession>
<dbReference type="InterPro" id="IPR051011">
    <property type="entry name" value="Metal_resp_trans_reg"/>
</dbReference>
<dbReference type="InterPro" id="IPR036388">
    <property type="entry name" value="WH-like_DNA-bd_sf"/>
</dbReference>
<evidence type="ECO:0000256" key="2">
    <source>
        <dbReference type="ARBA" id="ARBA00023125"/>
    </source>
</evidence>
<dbReference type="EMBL" id="FMAC01000005">
    <property type="protein sequence ID" value="SCB24211.1"/>
    <property type="molecule type" value="Genomic_DNA"/>
</dbReference>
<keyword evidence="1" id="KW-0805">Transcription regulation</keyword>
<dbReference type="InterPro" id="IPR001845">
    <property type="entry name" value="HTH_ArsR_DNA-bd_dom"/>
</dbReference>
<evidence type="ECO:0000259" key="4">
    <source>
        <dbReference type="PROSITE" id="PS50987"/>
    </source>
</evidence>
<dbReference type="GO" id="GO:0003677">
    <property type="term" value="F:DNA binding"/>
    <property type="evidence" value="ECO:0007669"/>
    <property type="project" value="UniProtKB-KW"/>
</dbReference>
<keyword evidence="2" id="KW-0238">DNA-binding</keyword>
<dbReference type="InterPro" id="IPR011991">
    <property type="entry name" value="ArsR-like_HTH"/>
</dbReference>
<dbReference type="NCBIfam" id="NF040642">
    <property type="entry name" value="sulf_sens_BigR"/>
    <property type="match status" value="1"/>
</dbReference>
<dbReference type="InterPro" id="IPR036390">
    <property type="entry name" value="WH_DNA-bd_sf"/>
</dbReference>
<keyword evidence="3" id="KW-0804">Transcription</keyword>
<dbReference type="PROSITE" id="PS50987">
    <property type="entry name" value="HTH_ARSR_2"/>
    <property type="match status" value="1"/>
</dbReference>
<dbReference type="AlphaFoldDB" id="A0A1C3V966"/>
<feature type="domain" description="HTH arsR-type" evidence="4">
    <location>
        <begin position="19"/>
        <end position="113"/>
    </location>
</feature>
<protein>
    <submittedName>
        <fullName evidence="5">Transcriptional regulator, ArsR family</fullName>
    </submittedName>
</protein>
<organism evidence="5 6">
    <name type="scientific">Rhizobium hainanense</name>
    <dbReference type="NCBI Taxonomy" id="52131"/>
    <lineage>
        <taxon>Bacteria</taxon>
        <taxon>Pseudomonadati</taxon>
        <taxon>Pseudomonadota</taxon>
        <taxon>Alphaproteobacteria</taxon>
        <taxon>Hyphomicrobiales</taxon>
        <taxon>Rhizobiaceae</taxon>
        <taxon>Rhizobium/Agrobacterium group</taxon>
        <taxon>Rhizobium</taxon>
    </lineage>
</organism>
<dbReference type="PRINTS" id="PR00778">
    <property type="entry name" value="HTHARSR"/>
</dbReference>
<name>A0A1C3V966_9HYPH</name>
<evidence type="ECO:0000313" key="6">
    <source>
        <dbReference type="Proteomes" id="UP000186228"/>
    </source>
</evidence>
<sequence>MVKSMDMPDLVQIDTDPAALHEKAAEVSDLLKTLAHPIRLMLVCTLVKGEYSVSELEETLDIHQPSLSQQLSVLREAQIVETRRDGKQIYYRLTEEKAAKLVGALYTIFCAEEEVK</sequence>
<dbReference type="CDD" id="cd00090">
    <property type="entry name" value="HTH_ARSR"/>
    <property type="match status" value="1"/>
</dbReference>
<dbReference type="STRING" id="52131.GA0061100_10516"/>
<gene>
    <name evidence="5" type="ORF">GA0061100_10516</name>
</gene>
<proteinExistence type="predicted"/>
<dbReference type="Proteomes" id="UP000186228">
    <property type="component" value="Unassembled WGS sequence"/>
</dbReference>
<dbReference type="GO" id="GO:0003700">
    <property type="term" value="F:DNA-binding transcription factor activity"/>
    <property type="evidence" value="ECO:0007669"/>
    <property type="project" value="InterPro"/>
</dbReference>
<dbReference type="SMART" id="SM00418">
    <property type="entry name" value="HTH_ARSR"/>
    <property type="match status" value="1"/>
</dbReference>
<dbReference type="Gene3D" id="1.10.10.10">
    <property type="entry name" value="Winged helix-like DNA-binding domain superfamily/Winged helix DNA-binding domain"/>
    <property type="match status" value="1"/>
</dbReference>
<evidence type="ECO:0000256" key="3">
    <source>
        <dbReference type="ARBA" id="ARBA00023163"/>
    </source>
</evidence>
<dbReference type="PANTHER" id="PTHR43132:SF2">
    <property type="entry name" value="ARSENICAL RESISTANCE OPERON REPRESSOR ARSR-RELATED"/>
    <property type="match status" value="1"/>
</dbReference>
<evidence type="ECO:0000256" key="1">
    <source>
        <dbReference type="ARBA" id="ARBA00023015"/>
    </source>
</evidence>
<dbReference type="SUPFAM" id="SSF46785">
    <property type="entry name" value="Winged helix' DNA-binding domain"/>
    <property type="match status" value="1"/>
</dbReference>